<evidence type="ECO:0000313" key="2">
    <source>
        <dbReference type="Proteomes" id="UP000253628"/>
    </source>
</evidence>
<comment type="caution">
    <text evidence="1">The sequence shown here is derived from an EMBL/GenBank/DDBJ whole genome shotgun (WGS) entry which is preliminary data.</text>
</comment>
<dbReference type="RefSeq" id="WP_113933310.1">
    <property type="nucleotide sequence ID" value="NZ_JACCEU010000003.1"/>
</dbReference>
<dbReference type="OrthoDB" id="7057642at2"/>
<sequence length="214" mass="23306">MDDQVVAAMSRWPDVPAVFGWLSLNRQGQWRIHPQGNGGSAGSHGEAVLAEGEAITNPQILQFINRNYCGDMQGRWYFQNGPQRVFVRLDSAPYILRTIGAGPCLQTHNDLPVRDIHGWWVDDEGRLYASTEHGPGLIAGRDTVGVFEALRTADGQALLDVLDPAPPKQPVMLAPLYAGSQARTAPMHFCPAAQIPQQMGFTRFPAPDADGAPP</sequence>
<name>A0A366HBP0_9BURK</name>
<organism evidence="1 2">
    <name type="scientific">Eoetvoesiella caeni</name>
    <dbReference type="NCBI Taxonomy" id="645616"/>
    <lineage>
        <taxon>Bacteria</taxon>
        <taxon>Pseudomonadati</taxon>
        <taxon>Pseudomonadota</taxon>
        <taxon>Betaproteobacteria</taxon>
        <taxon>Burkholderiales</taxon>
        <taxon>Alcaligenaceae</taxon>
        <taxon>Eoetvoesiella</taxon>
    </lineage>
</organism>
<evidence type="ECO:0000313" key="1">
    <source>
        <dbReference type="EMBL" id="RBP39348.1"/>
    </source>
</evidence>
<keyword evidence="2" id="KW-1185">Reference proteome</keyword>
<dbReference type="InterPro" id="IPR021332">
    <property type="entry name" value="DUF2944"/>
</dbReference>
<reference evidence="1 2" key="1">
    <citation type="submission" date="2018-06" db="EMBL/GenBank/DDBJ databases">
        <title>Genomic Encyclopedia of Type Strains, Phase IV (KMG-IV): sequencing the most valuable type-strain genomes for metagenomic binning, comparative biology and taxonomic classification.</title>
        <authorList>
            <person name="Goeker M."/>
        </authorList>
    </citation>
    <scope>NUCLEOTIDE SEQUENCE [LARGE SCALE GENOMIC DNA]</scope>
    <source>
        <strain evidence="1 2">DSM 25520</strain>
    </source>
</reference>
<proteinExistence type="predicted"/>
<dbReference type="AlphaFoldDB" id="A0A366HBP0"/>
<dbReference type="Proteomes" id="UP000253628">
    <property type="component" value="Unassembled WGS sequence"/>
</dbReference>
<gene>
    <name evidence="1" type="ORF">DFR37_105141</name>
</gene>
<dbReference type="Pfam" id="PF11161">
    <property type="entry name" value="DUF2944"/>
    <property type="match status" value="1"/>
</dbReference>
<accession>A0A366HBP0</accession>
<dbReference type="EMBL" id="QNRQ01000005">
    <property type="protein sequence ID" value="RBP39348.1"/>
    <property type="molecule type" value="Genomic_DNA"/>
</dbReference>
<protein>
    <submittedName>
        <fullName evidence="1">DUF2946 family protein</fullName>
    </submittedName>
</protein>